<evidence type="ECO:0000313" key="10">
    <source>
        <dbReference type="EMBL" id="VFT85466.1"/>
    </source>
</evidence>
<evidence type="ECO:0000256" key="6">
    <source>
        <dbReference type="ARBA" id="ARBA00023136"/>
    </source>
</evidence>
<protein>
    <submittedName>
        <fullName evidence="10">Aste57867_8580 protein</fullName>
    </submittedName>
</protein>
<feature type="transmembrane region" description="Helical" evidence="7">
    <location>
        <begin position="401"/>
        <end position="422"/>
    </location>
</feature>
<reference evidence="10 11" key="1">
    <citation type="submission" date="2019-03" db="EMBL/GenBank/DDBJ databases">
        <authorList>
            <person name="Gaulin E."/>
            <person name="Dumas B."/>
        </authorList>
    </citation>
    <scope>NUCLEOTIDE SEQUENCE [LARGE SCALE GENOMIC DNA]</scope>
    <source>
        <strain evidence="10">CBS 568.67</strain>
    </source>
</reference>
<dbReference type="GO" id="GO:0016020">
    <property type="term" value="C:membrane"/>
    <property type="evidence" value="ECO:0007669"/>
    <property type="project" value="UniProtKB-SubCell"/>
</dbReference>
<feature type="transmembrane region" description="Helical" evidence="7">
    <location>
        <begin position="220"/>
        <end position="238"/>
    </location>
</feature>
<feature type="chain" id="PRO_5036116097" evidence="8">
    <location>
        <begin position="17"/>
        <end position="445"/>
    </location>
</feature>
<evidence type="ECO:0000256" key="5">
    <source>
        <dbReference type="ARBA" id="ARBA00022989"/>
    </source>
</evidence>
<feature type="transmembrane region" description="Helical" evidence="7">
    <location>
        <begin position="96"/>
        <end position="118"/>
    </location>
</feature>
<comment type="subcellular location">
    <subcellularLocation>
        <location evidence="1">Membrane</location>
        <topology evidence="1">Multi-pass membrane protein</topology>
    </subcellularLocation>
</comment>
<evidence type="ECO:0000313" key="9">
    <source>
        <dbReference type="EMBL" id="KAF0700894.1"/>
    </source>
</evidence>
<evidence type="ECO:0000256" key="3">
    <source>
        <dbReference type="ARBA" id="ARBA00022448"/>
    </source>
</evidence>
<dbReference type="OrthoDB" id="754047at2759"/>
<organism evidence="10 11">
    <name type="scientific">Aphanomyces stellatus</name>
    <dbReference type="NCBI Taxonomy" id="120398"/>
    <lineage>
        <taxon>Eukaryota</taxon>
        <taxon>Sar</taxon>
        <taxon>Stramenopiles</taxon>
        <taxon>Oomycota</taxon>
        <taxon>Saprolegniomycetes</taxon>
        <taxon>Saprolegniales</taxon>
        <taxon>Verrucalvaceae</taxon>
        <taxon>Aphanomyces</taxon>
    </lineage>
</organism>
<keyword evidence="8" id="KW-0732">Signal</keyword>
<name>A0A485KKM5_9STRA</name>
<evidence type="ECO:0000256" key="1">
    <source>
        <dbReference type="ARBA" id="ARBA00004141"/>
    </source>
</evidence>
<feature type="transmembrane region" description="Helical" evidence="7">
    <location>
        <begin position="138"/>
        <end position="156"/>
    </location>
</feature>
<dbReference type="EMBL" id="CAADRA010005128">
    <property type="protein sequence ID" value="VFT85466.1"/>
    <property type="molecule type" value="Genomic_DNA"/>
</dbReference>
<dbReference type="InterPro" id="IPR036259">
    <property type="entry name" value="MFS_trans_sf"/>
</dbReference>
<keyword evidence="4 7" id="KW-0812">Transmembrane</keyword>
<keyword evidence="6 7" id="KW-0472">Membrane</keyword>
<gene>
    <name evidence="10" type="primary">Aste57867_8580</name>
    <name evidence="9" type="ORF">As57867_008548</name>
    <name evidence="10" type="ORF">ASTE57867_8580</name>
</gene>
<feature type="transmembrane region" description="Helical" evidence="7">
    <location>
        <begin position="250"/>
        <end position="273"/>
    </location>
</feature>
<evidence type="ECO:0000256" key="8">
    <source>
        <dbReference type="SAM" id="SignalP"/>
    </source>
</evidence>
<feature type="transmembrane region" description="Helical" evidence="7">
    <location>
        <begin position="359"/>
        <end position="380"/>
    </location>
</feature>
<sequence>MLLGWVFAILGLGIMAFIPFGSPYCDRTKTTSCPLPYALVPASDQSFFNLDAPNQGSLFILLSMLVSFGSVIAQSASDALVVEYAKREPMAIRGRLLTVCAICRGAAGIPAVLIPAFGLNGVQYNGSFSFALAPNVPYLFSLVPCVVSAVAALCCIEEPPLPANISFQQWWASFRALIERREVVQICLVKFSLSIARFFVATPQNPIQTHWAHMEPLTVSLSSFGGGIVYSLAMALVASHGLHWDWRLGLAFSVVAVVALDGLTILVTTWNILRNQWFFAAGTMLESFPTGVNLIVSSFCVIEITEVGTEGTVSGFLASFSNLGQPFASLLFKYVDSFFDVSQEAIVRDSNAVRWDITYVYGISYAVRLVSLVSLVWMPAQKAEIQELKRRNQTSRTAGTLLLVLFVVALAVSVASNVLSIFPSTKCYRLAGGNGIVDVNGKCPV</sequence>
<evidence type="ECO:0000256" key="7">
    <source>
        <dbReference type="SAM" id="Phobius"/>
    </source>
</evidence>
<keyword evidence="3" id="KW-0813">Transport</keyword>
<keyword evidence="11" id="KW-1185">Reference proteome</keyword>
<feature type="transmembrane region" description="Helical" evidence="7">
    <location>
        <begin position="58"/>
        <end position="84"/>
    </location>
</feature>
<dbReference type="CDD" id="cd06174">
    <property type="entry name" value="MFS"/>
    <property type="match status" value="1"/>
</dbReference>
<reference evidence="9" key="2">
    <citation type="submission" date="2019-06" db="EMBL/GenBank/DDBJ databases">
        <title>Genomics analysis of Aphanomyces spp. identifies a new class of oomycete effector associated with host adaptation.</title>
        <authorList>
            <person name="Gaulin E."/>
        </authorList>
    </citation>
    <scope>NUCLEOTIDE SEQUENCE</scope>
    <source>
        <strain evidence="9">CBS 578.67</strain>
    </source>
</reference>
<evidence type="ECO:0000256" key="4">
    <source>
        <dbReference type="ARBA" id="ARBA00022692"/>
    </source>
</evidence>
<dbReference type="EMBL" id="VJMH01005107">
    <property type="protein sequence ID" value="KAF0700894.1"/>
    <property type="molecule type" value="Genomic_DNA"/>
</dbReference>
<keyword evidence="5 7" id="KW-1133">Transmembrane helix</keyword>
<dbReference type="Proteomes" id="UP000332933">
    <property type="component" value="Unassembled WGS sequence"/>
</dbReference>
<dbReference type="AlphaFoldDB" id="A0A485KKM5"/>
<dbReference type="PANTHER" id="PTHR31585">
    <property type="entry name" value="FOLATE-BIOPTERIN TRANSPORTER 1, CHLOROPLASTIC"/>
    <property type="match status" value="1"/>
</dbReference>
<dbReference type="SUPFAM" id="SSF103473">
    <property type="entry name" value="MFS general substrate transporter"/>
    <property type="match status" value="1"/>
</dbReference>
<dbReference type="InterPro" id="IPR039309">
    <property type="entry name" value="BT1"/>
</dbReference>
<comment type="similarity">
    <text evidence="2">Belongs to the major facilitator superfamily. Folate-biopterin transporter (TC 2.A.71) family.</text>
</comment>
<evidence type="ECO:0000313" key="11">
    <source>
        <dbReference type="Proteomes" id="UP000332933"/>
    </source>
</evidence>
<dbReference type="Gene3D" id="1.20.1250.20">
    <property type="entry name" value="MFS general substrate transporter like domains"/>
    <property type="match status" value="1"/>
</dbReference>
<proteinExistence type="inferred from homology"/>
<feature type="signal peptide" evidence="8">
    <location>
        <begin position="1"/>
        <end position="16"/>
    </location>
</feature>
<accession>A0A485KKM5</accession>
<dbReference type="PANTHER" id="PTHR31585:SF5">
    <property type="entry name" value="RNA-BINDING S4 DOMAIN-CONTAINING PROTEIN"/>
    <property type="match status" value="1"/>
</dbReference>
<evidence type="ECO:0000256" key="2">
    <source>
        <dbReference type="ARBA" id="ARBA00007015"/>
    </source>
</evidence>